<dbReference type="EMBL" id="CM056808">
    <property type="protein sequence ID" value="KAJ8704391.1"/>
    <property type="molecule type" value="Genomic_DNA"/>
</dbReference>
<evidence type="ECO:0000313" key="2">
    <source>
        <dbReference type="Proteomes" id="UP001231649"/>
    </source>
</evidence>
<dbReference type="Proteomes" id="UP001231649">
    <property type="component" value="Chromosome 32"/>
</dbReference>
<keyword evidence="2" id="KW-1185">Reference proteome</keyword>
<evidence type="ECO:0000313" key="1">
    <source>
        <dbReference type="EMBL" id="KAJ8704391.1"/>
    </source>
</evidence>
<sequence>MKVKTISELAAINMRKDSYLTVTDTDLQSCILQNPATILCHVRKPIHHMKDDHSLCETIPGTRTCKTKTTSCKNDWRELTSENKYFYLCCNECNVKLLCENQVQAIRLSGAGLLRVGEGCLVKTENFMVYSNKRLSSTISSTTKIISPEISPINHMINITMPEISYEFNPNNADNLMQFEAIKRSLEIMKQSEPLSTDISFHDVHQYAAIYLVISFILLLVAVYCFKYWRQRRRNGNRPTPTVERSAASPATGLPPPHTVPESVIIECSEIREHGQSSSKSVKSDHMRQALSSECLQKKEDRGSSPIFRVFSLPDLNYRDSV</sequence>
<name>A0ACC2PZE4_9NEOP</name>
<comment type="caution">
    <text evidence="1">The sequence shown here is derived from an EMBL/GenBank/DDBJ whole genome shotgun (WGS) entry which is preliminary data.</text>
</comment>
<accession>A0ACC2PZE4</accession>
<proteinExistence type="predicted"/>
<gene>
    <name evidence="1" type="ORF">PYW08_013115</name>
</gene>
<organism evidence="1 2">
    <name type="scientific">Mythimna loreyi</name>
    <dbReference type="NCBI Taxonomy" id="667449"/>
    <lineage>
        <taxon>Eukaryota</taxon>
        <taxon>Metazoa</taxon>
        <taxon>Ecdysozoa</taxon>
        <taxon>Arthropoda</taxon>
        <taxon>Hexapoda</taxon>
        <taxon>Insecta</taxon>
        <taxon>Pterygota</taxon>
        <taxon>Neoptera</taxon>
        <taxon>Endopterygota</taxon>
        <taxon>Lepidoptera</taxon>
        <taxon>Glossata</taxon>
        <taxon>Ditrysia</taxon>
        <taxon>Noctuoidea</taxon>
        <taxon>Noctuidae</taxon>
        <taxon>Noctuinae</taxon>
        <taxon>Hadenini</taxon>
        <taxon>Mythimna</taxon>
    </lineage>
</organism>
<protein>
    <submittedName>
        <fullName evidence="1">Uncharacterized protein</fullName>
    </submittedName>
</protein>
<reference evidence="1" key="1">
    <citation type="submission" date="2023-03" db="EMBL/GenBank/DDBJ databases">
        <title>Chromosome-level genomes of two armyworms, Mythimna separata and Mythimna loreyi, provide insights into the biosynthesis and reception of sex pheromones.</title>
        <authorList>
            <person name="Zhao H."/>
        </authorList>
    </citation>
    <scope>NUCLEOTIDE SEQUENCE</scope>
    <source>
        <strain evidence="1">BeijingLab</strain>
    </source>
</reference>